<name>A0A9Q0P3B6_SALPP</name>
<evidence type="ECO:0000313" key="2">
    <source>
        <dbReference type="EMBL" id="KAJ6680815.1"/>
    </source>
</evidence>
<reference evidence="2" key="1">
    <citation type="submission" date="2022-11" db="EMBL/GenBank/DDBJ databases">
        <authorList>
            <person name="Hyden B.L."/>
            <person name="Feng K."/>
            <person name="Yates T."/>
            <person name="Jawdy S."/>
            <person name="Smart L.B."/>
            <person name="Muchero W."/>
        </authorList>
    </citation>
    <scope>NUCLEOTIDE SEQUENCE</scope>
    <source>
        <tissue evidence="2">Shoot tip</tissue>
    </source>
</reference>
<organism evidence="2 3">
    <name type="scientific">Salix purpurea</name>
    <name type="common">Purple osier willow</name>
    <dbReference type="NCBI Taxonomy" id="77065"/>
    <lineage>
        <taxon>Eukaryota</taxon>
        <taxon>Viridiplantae</taxon>
        <taxon>Streptophyta</taxon>
        <taxon>Embryophyta</taxon>
        <taxon>Tracheophyta</taxon>
        <taxon>Spermatophyta</taxon>
        <taxon>Magnoliopsida</taxon>
        <taxon>eudicotyledons</taxon>
        <taxon>Gunneridae</taxon>
        <taxon>Pentapetalae</taxon>
        <taxon>rosids</taxon>
        <taxon>fabids</taxon>
        <taxon>Malpighiales</taxon>
        <taxon>Salicaceae</taxon>
        <taxon>Saliceae</taxon>
        <taxon>Salix</taxon>
    </lineage>
</organism>
<keyword evidence="1" id="KW-0472">Membrane</keyword>
<evidence type="ECO:0000256" key="1">
    <source>
        <dbReference type="SAM" id="Phobius"/>
    </source>
</evidence>
<dbReference type="Proteomes" id="UP001151532">
    <property type="component" value="Chromosome 14"/>
</dbReference>
<gene>
    <name evidence="2" type="ORF">OIU79_020331</name>
</gene>
<sequence length="55" mass="6425">MNCIIVSQLEQIRLVMHNTLFILLFFASVVEFTYRDKKLSLSPEKINLSCFLLTC</sequence>
<keyword evidence="3" id="KW-1185">Reference proteome</keyword>
<dbReference type="AlphaFoldDB" id="A0A9Q0P3B6"/>
<keyword evidence="1" id="KW-1133">Transmembrane helix</keyword>
<proteinExistence type="predicted"/>
<dbReference type="EMBL" id="JAPFFK010000020">
    <property type="protein sequence ID" value="KAJ6680815.1"/>
    <property type="molecule type" value="Genomic_DNA"/>
</dbReference>
<evidence type="ECO:0000313" key="3">
    <source>
        <dbReference type="Proteomes" id="UP001151532"/>
    </source>
</evidence>
<feature type="transmembrane region" description="Helical" evidence="1">
    <location>
        <begin position="15"/>
        <end position="34"/>
    </location>
</feature>
<protein>
    <submittedName>
        <fullName evidence="2">Uncharacterized protein</fullName>
    </submittedName>
</protein>
<comment type="caution">
    <text evidence="2">The sequence shown here is derived from an EMBL/GenBank/DDBJ whole genome shotgun (WGS) entry which is preliminary data.</text>
</comment>
<reference evidence="2" key="2">
    <citation type="journal article" date="2023" name="Int. J. Mol. Sci.">
        <title>De Novo Assembly and Annotation of 11 Diverse Shrub Willow (Salix) Genomes Reveals Novel Gene Organization in Sex-Linked Regions.</title>
        <authorList>
            <person name="Hyden B."/>
            <person name="Feng K."/>
            <person name="Yates T.B."/>
            <person name="Jawdy S."/>
            <person name="Cereghino C."/>
            <person name="Smart L.B."/>
            <person name="Muchero W."/>
        </authorList>
    </citation>
    <scope>NUCLEOTIDE SEQUENCE</scope>
    <source>
        <tissue evidence="2">Shoot tip</tissue>
    </source>
</reference>
<keyword evidence="1" id="KW-0812">Transmembrane</keyword>
<accession>A0A9Q0P3B6</accession>